<accession>A0A806JXZ7</accession>
<protein>
    <recommendedName>
        <fullName evidence="3">Lipoprotein</fullName>
    </recommendedName>
</protein>
<proteinExistence type="predicted"/>
<sequence>MKTLKKIFMVLLALMLAVSVVNFFSCDPDNADKDKDKDKEKEGEDEKEIITLTDGVLFGGGEWAVDIVTITTDDDGEETSSPFEYDELVYIDEDGTLVVSGEWNWTSFSFDNVGVSLDGYTKIKMDFKSVFPAADPSMGGMLLTLTENPAYNPTPEDEEDIVEGEVYNDDKHLVIELAHRGDGDGYKGNDPCGTWNGDRTEYVVEFDMPSGTAIQNIGIMPTASYTNWPDVLPGKLEITKIYFE</sequence>
<organism evidence="2">
    <name type="scientific">uncultured bacterium contig00032</name>
    <dbReference type="NCBI Taxonomy" id="1181521"/>
    <lineage>
        <taxon>Bacteria</taxon>
        <taxon>environmental samples</taxon>
    </lineage>
</organism>
<dbReference type="EMBL" id="JQ844168">
    <property type="protein sequence ID" value="AGS51681.1"/>
    <property type="molecule type" value="Genomic_DNA"/>
</dbReference>
<name>A0A806JXZ7_9BACT</name>
<feature type="chain" id="PRO_5032931492" description="Lipoprotein" evidence="1">
    <location>
        <begin position="26"/>
        <end position="244"/>
    </location>
</feature>
<keyword evidence="1" id="KW-0732">Signal</keyword>
<dbReference type="AlphaFoldDB" id="A0A806JXZ7"/>
<evidence type="ECO:0008006" key="3">
    <source>
        <dbReference type="Google" id="ProtNLM"/>
    </source>
</evidence>
<evidence type="ECO:0000313" key="2">
    <source>
        <dbReference type="EMBL" id="AGS51681.1"/>
    </source>
</evidence>
<evidence type="ECO:0000256" key="1">
    <source>
        <dbReference type="SAM" id="SignalP"/>
    </source>
</evidence>
<feature type="signal peptide" evidence="1">
    <location>
        <begin position="1"/>
        <end position="25"/>
    </location>
</feature>
<reference evidence="2" key="1">
    <citation type="submission" date="2012-03" db="EMBL/GenBank/DDBJ databases">
        <title>Functional metagenomics reveals considerable lignocellulase gene clusters in the gut microbiome of a wood-feeding higher termite.</title>
        <authorList>
            <person name="Liu N."/>
        </authorList>
    </citation>
    <scope>NUCLEOTIDE SEQUENCE</scope>
</reference>